<evidence type="ECO:0000313" key="4">
    <source>
        <dbReference type="EMBL" id="HIY72786.1"/>
    </source>
</evidence>
<dbReference type="PANTHER" id="PTHR21666">
    <property type="entry name" value="PEPTIDASE-RELATED"/>
    <property type="match status" value="1"/>
</dbReference>
<organism evidence="4 5">
    <name type="scientific">Candidatus Intestinimonas merdavium</name>
    <dbReference type="NCBI Taxonomy" id="2838622"/>
    <lineage>
        <taxon>Bacteria</taxon>
        <taxon>Bacillati</taxon>
        <taxon>Bacillota</taxon>
        <taxon>Clostridia</taxon>
        <taxon>Eubacteriales</taxon>
        <taxon>Intestinimonas</taxon>
    </lineage>
</organism>
<feature type="region of interest" description="Disordered" evidence="2">
    <location>
        <begin position="1"/>
        <end position="31"/>
    </location>
</feature>
<dbReference type="Gene3D" id="2.70.70.10">
    <property type="entry name" value="Glucose Permease (Domain IIA)"/>
    <property type="match status" value="1"/>
</dbReference>
<name>A0A9D1Z678_9FIRM</name>
<dbReference type="SUPFAM" id="SSF51261">
    <property type="entry name" value="Duplicated hybrid motif"/>
    <property type="match status" value="1"/>
</dbReference>
<dbReference type="EMBL" id="DXCX01000027">
    <property type="protein sequence ID" value="HIY72786.1"/>
    <property type="molecule type" value="Genomic_DNA"/>
</dbReference>
<comment type="caution">
    <text evidence="4">The sequence shown here is derived from an EMBL/GenBank/DDBJ whole genome shotgun (WGS) entry which is preliminary data.</text>
</comment>
<evidence type="ECO:0000313" key="5">
    <source>
        <dbReference type="Proteomes" id="UP000886824"/>
    </source>
</evidence>
<dbReference type="CDD" id="cd12797">
    <property type="entry name" value="M23_peptidase"/>
    <property type="match status" value="1"/>
</dbReference>
<protein>
    <submittedName>
        <fullName evidence="4">M23 family metallopeptidase</fullName>
    </submittedName>
</protein>
<evidence type="ECO:0000259" key="3">
    <source>
        <dbReference type="Pfam" id="PF01551"/>
    </source>
</evidence>
<proteinExistence type="predicted"/>
<dbReference type="InterPro" id="IPR016047">
    <property type="entry name" value="M23ase_b-sheet_dom"/>
</dbReference>
<dbReference type="PANTHER" id="PTHR21666:SF289">
    <property type="entry name" value="L-ALA--D-GLU ENDOPEPTIDASE"/>
    <property type="match status" value="1"/>
</dbReference>
<reference evidence="4" key="2">
    <citation type="submission" date="2021-04" db="EMBL/GenBank/DDBJ databases">
        <authorList>
            <person name="Gilroy R."/>
        </authorList>
    </citation>
    <scope>NUCLEOTIDE SEQUENCE</scope>
    <source>
        <strain evidence="4">CHK33-7979</strain>
    </source>
</reference>
<sequence length="315" mass="34420">MERVRRWESRSRRTASRRRSVGSGRRDGRNVSLAPREKRRLLQLCVCAVLFLLVFLGRGAIPGGMGEVRGELLHIIQTDTDFKTVFAELGRAVDQGESGTEVVTQVWKSVLGLEEDWSPYTFTHRDNPLYLQEVERLSERAGTLHLLDALGAPPVLSEGERTRPPEIIETPAAEGVEVQETDPLKVGETVAPVMAPVSSGFGLREHPIEGGEKFHNGLDMAANYGTDIKAFATGVVDYIGESPAYGQYLQIQHANGVTSFYAHCSRLCVQPGQQVAAGEKVAEVGDTGEVTGAHLHFEIKVNGELVDPADYIGTE</sequence>
<dbReference type="GO" id="GO:0004222">
    <property type="term" value="F:metalloendopeptidase activity"/>
    <property type="evidence" value="ECO:0007669"/>
    <property type="project" value="TreeGrafter"/>
</dbReference>
<dbReference type="AlphaFoldDB" id="A0A9D1Z678"/>
<keyword evidence="1" id="KW-0732">Signal</keyword>
<evidence type="ECO:0000256" key="2">
    <source>
        <dbReference type="SAM" id="MobiDB-lite"/>
    </source>
</evidence>
<dbReference type="Proteomes" id="UP000886824">
    <property type="component" value="Unassembled WGS sequence"/>
</dbReference>
<feature type="domain" description="M23ase beta-sheet core" evidence="3">
    <location>
        <begin position="213"/>
        <end position="308"/>
    </location>
</feature>
<feature type="compositionally biased region" description="Basic and acidic residues" evidence="2">
    <location>
        <begin position="1"/>
        <end position="11"/>
    </location>
</feature>
<dbReference type="Pfam" id="PF01551">
    <property type="entry name" value="Peptidase_M23"/>
    <property type="match status" value="1"/>
</dbReference>
<evidence type="ECO:0000256" key="1">
    <source>
        <dbReference type="ARBA" id="ARBA00022729"/>
    </source>
</evidence>
<accession>A0A9D1Z678</accession>
<gene>
    <name evidence="4" type="ORF">H9826_02260</name>
</gene>
<reference evidence="4" key="1">
    <citation type="journal article" date="2021" name="PeerJ">
        <title>Extensive microbial diversity within the chicken gut microbiome revealed by metagenomics and culture.</title>
        <authorList>
            <person name="Gilroy R."/>
            <person name="Ravi A."/>
            <person name="Getino M."/>
            <person name="Pursley I."/>
            <person name="Horton D.L."/>
            <person name="Alikhan N.F."/>
            <person name="Baker D."/>
            <person name="Gharbi K."/>
            <person name="Hall N."/>
            <person name="Watson M."/>
            <person name="Adriaenssens E.M."/>
            <person name="Foster-Nyarko E."/>
            <person name="Jarju S."/>
            <person name="Secka A."/>
            <person name="Antonio M."/>
            <person name="Oren A."/>
            <person name="Chaudhuri R.R."/>
            <person name="La Ragione R."/>
            <person name="Hildebrand F."/>
            <person name="Pallen M.J."/>
        </authorList>
    </citation>
    <scope>NUCLEOTIDE SEQUENCE</scope>
    <source>
        <strain evidence="4">CHK33-7979</strain>
    </source>
</reference>
<dbReference type="InterPro" id="IPR050570">
    <property type="entry name" value="Cell_wall_metabolism_enzyme"/>
</dbReference>
<dbReference type="InterPro" id="IPR011055">
    <property type="entry name" value="Dup_hybrid_motif"/>
</dbReference>